<keyword evidence="1" id="KW-0472">Membrane</keyword>
<feature type="transmembrane region" description="Helical" evidence="1">
    <location>
        <begin position="94"/>
        <end position="114"/>
    </location>
</feature>
<keyword evidence="1" id="KW-1133">Transmembrane helix</keyword>
<dbReference type="eggNOG" id="ENOG5032SH9">
    <property type="taxonomic scope" value="Bacteria"/>
</dbReference>
<protein>
    <recommendedName>
        <fullName evidence="4">DUF2784 domain-containing protein</fullName>
    </recommendedName>
</protein>
<dbReference type="RefSeq" id="WP_019689619.1">
    <property type="nucleotide sequence ID" value="NZ_AFOY02000002.1"/>
</dbReference>
<proteinExistence type="predicted"/>
<feature type="transmembrane region" description="Helical" evidence="1">
    <location>
        <begin position="34"/>
        <end position="54"/>
    </location>
</feature>
<dbReference type="Proteomes" id="UP000022611">
    <property type="component" value="Unassembled WGS sequence"/>
</dbReference>
<name>A0A010T135_PSEFL</name>
<accession>A0A010T135</accession>
<dbReference type="Pfam" id="PF10861">
    <property type="entry name" value="DUF2784"/>
    <property type="match status" value="1"/>
</dbReference>
<dbReference type="OrthoDB" id="370375at2"/>
<keyword evidence="1" id="KW-0812">Transmembrane</keyword>
<gene>
    <name evidence="2" type="ORF">HK44_015640</name>
</gene>
<evidence type="ECO:0000256" key="1">
    <source>
        <dbReference type="SAM" id="Phobius"/>
    </source>
</evidence>
<comment type="caution">
    <text evidence="2">The sequence shown here is derived from an EMBL/GenBank/DDBJ whole genome shotgun (WGS) entry which is preliminary data.</text>
</comment>
<dbReference type="EMBL" id="AFOY02000002">
    <property type="protein sequence ID" value="EXF96618.1"/>
    <property type="molecule type" value="Genomic_DNA"/>
</dbReference>
<feature type="transmembrane region" description="Helical" evidence="1">
    <location>
        <begin position="6"/>
        <end position="27"/>
    </location>
</feature>
<dbReference type="InterPro" id="IPR021218">
    <property type="entry name" value="DUF2784"/>
</dbReference>
<evidence type="ECO:0000313" key="3">
    <source>
        <dbReference type="Proteomes" id="UP000022611"/>
    </source>
</evidence>
<sequence length="124" mass="14146">MLYRIAADGLALFHLLFILFVLFGGLLTLKWRHLIWLHLPAVVWGVVVEVFQLTCPLTHWENLWRQSAGQGGYGDSFIEHYVWPLIYPVGLTPAIQLGLGCLVLLINVIVYVHLARQRKLSRAT</sequence>
<feature type="non-terminal residue" evidence="2">
    <location>
        <position position="124"/>
    </location>
</feature>
<evidence type="ECO:0008006" key="4">
    <source>
        <dbReference type="Google" id="ProtNLM"/>
    </source>
</evidence>
<organism evidence="2 3">
    <name type="scientific">Pseudomonas fluorescens HK44</name>
    <dbReference type="NCBI Taxonomy" id="1042209"/>
    <lineage>
        <taxon>Bacteria</taxon>
        <taxon>Pseudomonadati</taxon>
        <taxon>Pseudomonadota</taxon>
        <taxon>Gammaproteobacteria</taxon>
        <taxon>Pseudomonadales</taxon>
        <taxon>Pseudomonadaceae</taxon>
        <taxon>Pseudomonas</taxon>
    </lineage>
</organism>
<dbReference type="HOGENOM" id="CLU_124431_0_0_6"/>
<dbReference type="AlphaFoldDB" id="A0A010T135"/>
<reference evidence="2 3" key="1">
    <citation type="journal article" date="2011" name="J. Bacteriol.">
        <title>Draft genome sequence of the polycyclic aromatic hydrocarbon-degrading, genetically engineered bioluminescent bioreporter Pseudomonas fluorescens HK44.</title>
        <authorList>
            <person name="Chauhan A."/>
            <person name="Layton A.C."/>
            <person name="Williams D.E."/>
            <person name="Smartt A.E."/>
            <person name="Ripp S."/>
            <person name="Karpinets T.V."/>
            <person name="Brown S.D."/>
            <person name="Sayler G.S."/>
        </authorList>
    </citation>
    <scope>NUCLEOTIDE SEQUENCE [LARGE SCALE GENOMIC DNA]</scope>
    <source>
        <strain evidence="2 3">HK44</strain>
    </source>
</reference>
<evidence type="ECO:0000313" key="2">
    <source>
        <dbReference type="EMBL" id="EXF96618.1"/>
    </source>
</evidence>